<dbReference type="EMBL" id="LAZR01039205">
    <property type="protein sequence ID" value="KKL17577.1"/>
    <property type="molecule type" value="Genomic_DNA"/>
</dbReference>
<proteinExistence type="predicted"/>
<sequence length="73" mass="7754">ASDQPVKAKPGSAEAAEENTPIKNVGDLLTRCAKINVTKAHLLELHGLDDIAGIKDLDMAWAKAQADAQFSKI</sequence>
<feature type="non-terminal residue" evidence="2">
    <location>
        <position position="1"/>
    </location>
</feature>
<evidence type="ECO:0000313" key="2">
    <source>
        <dbReference type="EMBL" id="KKL17577.1"/>
    </source>
</evidence>
<accession>A0A0F9BUF5</accession>
<evidence type="ECO:0000256" key="1">
    <source>
        <dbReference type="SAM" id="MobiDB-lite"/>
    </source>
</evidence>
<gene>
    <name evidence="2" type="ORF">LCGC14_2484150</name>
</gene>
<name>A0A0F9BUF5_9ZZZZ</name>
<dbReference type="AlphaFoldDB" id="A0A0F9BUF5"/>
<feature type="region of interest" description="Disordered" evidence="1">
    <location>
        <begin position="1"/>
        <end position="20"/>
    </location>
</feature>
<reference evidence="2" key="1">
    <citation type="journal article" date="2015" name="Nature">
        <title>Complex archaea that bridge the gap between prokaryotes and eukaryotes.</title>
        <authorList>
            <person name="Spang A."/>
            <person name="Saw J.H."/>
            <person name="Jorgensen S.L."/>
            <person name="Zaremba-Niedzwiedzka K."/>
            <person name="Martijn J."/>
            <person name="Lind A.E."/>
            <person name="van Eijk R."/>
            <person name="Schleper C."/>
            <person name="Guy L."/>
            <person name="Ettema T.J."/>
        </authorList>
    </citation>
    <scope>NUCLEOTIDE SEQUENCE</scope>
</reference>
<organism evidence="2">
    <name type="scientific">marine sediment metagenome</name>
    <dbReference type="NCBI Taxonomy" id="412755"/>
    <lineage>
        <taxon>unclassified sequences</taxon>
        <taxon>metagenomes</taxon>
        <taxon>ecological metagenomes</taxon>
    </lineage>
</organism>
<protein>
    <submittedName>
        <fullName evidence="2">Uncharacterized protein</fullName>
    </submittedName>
</protein>
<comment type="caution">
    <text evidence="2">The sequence shown here is derived from an EMBL/GenBank/DDBJ whole genome shotgun (WGS) entry which is preliminary data.</text>
</comment>